<proteinExistence type="inferred from homology"/>
<keyword evidence="4" id="KW-1185">Reference proteome</keyword>
<dbReference type="SUPFAM" id="SSF51735">
    <property type="entry name" value="NAD(P)-binding Rossmann-fold domains"/>
    <property type="match status" value="1"/>
</dbReference>
<dbReference type="AlphaFoldDB" id="A0A1I0L0Q1"/>
<dbReference type="InterPro" id="IPR002347">
    <property type="entry name" value="SDR_fam"/>
</dbReference>
<evidence type="ECO:0000313" key="3">
    <source>
        <dbReference type="EMBL" id="SEU32820.1"/>
    </source>
</evidence>
<dbReference type="PANTHER" id="PTHR42760:SF40">
    <property type="entry name" value="3-OXOACYL-[ACYL-CARRIER-PROTEIN] REDUCTASE, CHLOROPLASTIC"/>
    <property type="match status" value="1"/>
</dbReference>
<dbReference type="PRINTS" id="PR00081">
    <property type="entry name" value="GDHRDH"/>
</dbReference>
<evidence type="ECO:0000313" key="4">
    <source>
        <dbReference type="Proteomes" id="UP000199361"/>
    </source>
</evidence>
<dbReference type="GO" id="GO:0030497">
    <property type="term" value="P:fatty acid elongation"/>
    <property type="evidence" value="ECO:0007669"/>
    <property type="project" value="TreeGrafter"/>
</dbReference>
<dbReference type="Proteomes" id="UP000199361">
    <property type="component" value="Unassembled WGS sequence"/>
</dbReference>
<dbReference type="EMBL" id="FOHX01000011">
    <property type="protein sequence ID" value="SEU32820.1"/>
    <property type="molecule type" value="Genomic_DNA"/>
</dbReference>
<dbReference type="PROSITE" id="PS00061">
    <property type="entry name" value="ADH_SHORT"/>
    <property type="match status" value="1"/>
</dbReference>
<dbReference type="FunFam" id="3.40.50.720:FF:000084">
    <property type="entry name" value="Short-chain dehydrogenase reductase"/>
    <property type="match status" value="1"/>
</dbReference>
<reference evidence="3 4" key="1">
    <citation type="submission" date="2016-10" db="EMBL/GenBank/DDBJ databases">
        <authorList>
            <person name="de Groot N.N."/>
        </authorList>
    </citation>
    <scope>NUCLEOTIDE SEQUENCE [LARGE SCALE GENOMIC DNA]</scope>
    <source>
        <strain evidence="3 4">CGMCC 4.5598</strain>
    </source>
</reference>
<accession>A0A1I0L0Q1</accession>
<dbReference type="PANTHER" id="PTHR42760">
    <property type="entry name" value="SHORT-CHAIN DEHYDROGENASES/REDUCTASES FAMILY MEMBER"/>
    <property type="match status" value="1"/>
</dbReference>
<evidence type="ECO:0000256" key="1">
    <source>
        <dbReference type="ARBA" id="ARBA00006484"/>
    </source>
</evidence>
<dbReference type="PRINTS" id="PR00080">
    <property type="entry name" value="SDRFAMILY"/>
</dbReference>
<gene>
    <name evidence="3" type="ORF">SAMN05421811_11179</name>
</gene>
<dbReference type="GO" id="GO:0016616">
    <property type="term" value="F:oxidoreductase activity, acting on the CH-OH group of donors, NAD or NADP as acceptor"/>
    <property type="evidence" value="ECO:0007669"/>
    <property type="project" value="TreeGrafter"/>
</dbReference>
<evidence type="ECO:0000256" key="2">
    <source>
        <dbReference type="ARBA" id="ARBA00023002"/>
    </source>
</evidence>
<dbReference type="STRING" id="568860.SAMN05421811_11179"/>
<organism evidence="3 4">
    <name type="scientific">Nonomuraea wenchangensis</name>
    <dbReference type="NCBI Taxonomy" id="568860"/>
    <lineage>
        <taxon>Bacteria</taxon>
        <taxon>Bacillati</taxon>
        <taxon>Actinomycetota</taxon>
        <taxon>Actinomycetes</taxon>
        <taxon>Streptosporangiales</taxon>
        <taxon>Streptosporangiaceae</taxon>
        <taxon>Nonomuraea</taxon>
    </lineage>
</organism>
<dbReference type="Gene3D" id="3.40.50.720">
    <property type="entry name" value="NAD(P)-binding Rossmann-like Domain"/>
    <property type="match status" value="1"/>
</dbReference>
<dbReference type="Pfam" id="PF13561">
    <property type="entry name" value="adh_short_C2"/>
    <property type="match status" value="1"/>
</dbReference>
<dbReference type="InterPro" id="IPR020904">
    <property type="entry name" value="Sc_DH/Rdtase_CS"/>
</dbReference>
<sequence>MAQQVAVVTGAAKGIGLAIARRLSDEGFAVVLSDIDVEEVKARAAELPEALAVEHDVRSPEHARRLVEETLSRYGRIDVLVNNAGTNIHSHPTAEITDEDFDFVLDINVKGTFYTTRAVIPVMTERGSGRIINMSSILGLKPAPYVAPYVTSKFAVTGMTLSLAAELAQHGITVNSVHPGIVATALHERVTEGISQLRGLSVGDAWEWFREGIPMGRFQTAEDVAALVAFLASDAAKDVTGSSFKIDGGMGVV</sequence>
<name>A0A1I0L0Q1_9ACTN</name>
<dbReference type="InterPro" id="IPR036291">
    <property type="entry name" value="NAD(P)-bd_dom_sf"/>
</dbReference>
<dbReference type="NCBIfam" id="NF005559">
    <property type="entry name" value="PRK07231.1"/>
    <property type="match status" value="1"/>
</dbReference>
<comment type="similarity">
    <text evidence="1">Belongs to the short-chain dehydrogenases/reductases (SDR) family.</text>
</comment>
<dbReference type="CDD" id="cd05233">
    <property type="entry name" value="SDR_c"/>
    <property type="match status" value="1"/>
</dbReference>
<protein>
    <submittedName>
        <fullName evidence="3">3-oxoacyl-[acyl-carrier protein] reductase/meso-butanediol dehydrogenase / (S,S)-butanediol dehydrogenase / diacetyl reductase</fullName>
    </submittedName>
</protein>
<keyword evidence="2" id="KW-0560">Oxidoreductase</keyword>